<evidence type="ECO:0000313" key="2">
    <source>
        <dbReference type="Proteomes" id="UP000034316"/>
    </source>
</evidence>
<dbReference type="PANTHER" id="PTHR38471:SF2">
    <property type="entry name" value="FOUR HELIX BUNDLE PROTEIN"/>
    <property type="match status" value="1"/>
</dbReference>
<dbReference type="Pfam" id="PF05635">
    <property type="entry name" value="23S_rRNA_IVP"/>
    <property type="match status" value="1"/>
</dbReference>
<organism evidence="1 2">
    <name type="scientific">Berkelbacteria bacterium GW2011_GWA2_35_9</name>
    <dbReference type="NCBI Taxonomy" id="1618333"/>
    <lineage>
        <taxon>Bacteria</taxon>
        <taxon>Candidatus Berkelbacteria</taxon>
    </lineage>
</organism>
<keyword evidence="1" id="KW-0689">Ribosomal protein</keyword>
<sequence length="124" mass="14272">MKNDLNKLDVWKLSVTFSKNIYRLVDRFPRSELYGIISQLTHATISISSNIAEGKGRFHRKEFIQFLFLARGSAYECISLLATAKELGYISVSEYNTYLSEIETINIKLNALIKYLKLSLNDEL</sequence>
<evidence type="ECO:0000313" key="1">
    <source>
        <dbReference type="EMBL" id="KKP88062.1"/>
    </source>
</evidence>
<dbReference type="CDD" id="cd16377">
    <property type="entry name" value="23S_rRNA_IVP_like"/>
    <property type="match status" value="1"/>
</dbReference>
<dbReference type="PATRIC" id="fig|1618333.3.peg.567"/>
<dbReference type="InterPro" id="IPR012657">
    <property type="entry name" value="23S_rRNA-intervening_sequence"/>
</dbReference>
<dbReference type="Proteomes" id="UP000034316">
    <property type="component" value="Unassembled WGS sequence"/>
</dbReference>
<dbReference type="InterPro" id="IPR036583">
    <property type="entry name" value="23S_rRNA_IVS_sf"/>
</dbReference>
<keyword evidence="1" id="KW-0687">Ribonucleoprotein</keyword>
<proteinExistence type="predicted"/>
<dbReference type="NCBIfam" id="TIGR02436">
    <property type="entry name" value="four helix bundle protein"/>
    <property type="match status" value="1"/>
</dbReference>
<protein>
    <submittedName>
        <fullName evidence="1">S23 ribosomal protein</fullName>
    </submittedName>
</protein>
<dbReference type="GO" id="GO:0005840">
    <property type="term" value="C:ribosome"/>
    <property type="evidence" value="ECO:0007669"/>
    <property type="project" value="UniProtKB-KW"/>
</dbReference>
<dbReference type="STRING" id="1618333.UR93_C0023G0016"/>
<dbReference type="SUPFAM" id="SSF158446">
    <property type="entry name" value="IVS-encoded protein-like"/>
    <property type="match status" value="1"/>
</dbReference>
<name>A0A0G0G8K9_9BACT</name>
<reference evidence="1 2" key="1">
    <citation type="journal article" date="2015" name="Nature">
        <title>rRNA introns, odd ribosomes, and small enigmatic genomes across a large radiation of phyla.</title>
        <authorList>
            <person name="Brown C.T."/>
            <person name="Hug L.A."/>
            <person name="Thomas B.C."/>
            <person name="Sharon I."/>
            <person name="Castelle C.J."/>
            <person name="Singh A."/>
            <person name="Wilkins M.J."/>
            <person name="Williams K.H."/>
            <person name="Banfield J.F."/>
        </authorList>
    </citation>
    <scope>NUCLEOTIDE SEQUENCE [LARGE SCALE GENOMIC DNA]</scope>
</reference>
<dbReference type="AlphaFoldDB" id="A0A0G0G8K9"/>
<accession>A0A0G0G8K9</accession>
<dbReference type="Gene3D" id="1.20.1440.60">
    <property type="entry name" value="23S rRNA-intervening sequence"/>
    <property type="match status" value="1"/>
</dbReference>
<dbReference type="PANTHER" id="PTHR38471">
    <property type="entry name" value="FOUR HELIX BUNDLE PROTEIN"/>
    <property type="match status" value="1"/>
</dbReference>
<comment type="caution">
    <text evidence="1">The sequence shown here is derived from an EMBL/GenBank/DDBJ whole genome shotgun (WGS) entry which is preliminary data.</text>
</comment>
<dbReference type="EMBL" id="LBRB01000023">
    <property type="protein sequence ID" value="KKP88062.1"/>
    <property type="molecule type" value="Genomic_DNA"/>
</dbReference>
<gene>
    <name evidence="1" type="ORF">UR93_C0023G0016</name>
</gene>